<evidence type="ECO:0000313" key="2">
    <source>
        <dbReference type="Proteomes" id="UP001168821"/>
    </source>
</evidence>
<name>A0AA38LZ64_9CUCU</name>
<keyword evidence="2" id="KW-1185">Reference proteome</keyword>
<evidence type="ECO:0000313" key="1">
    <source>
        <dbReference type="EMBL" id="KAJ3615659.1"/>
    </source>
</evidence>
<proteinExistence type="predicted"/>
<accession>A0AA38LZ64</accession>
<reference evidence="1" key="1">
    <citation type="journal article" date="2023" name="G3 (Bethesda)">
        <title>Whole genome assemblies of Zophobas morio and Tenebrio molitor.</title>
        <authorList>
            <person name="Kaur S."/>
            <person name="Stinson S.A."/>
            <person name="diCenzo G.C."/>
        </authorList>
    </citation>
    <scope>NUCLEOTIDE SEQUENCE</scope>
    <source>
        <strain evidence="1">QUZm001</strain>
    </source>
</reference>
<dbReference type="AlphaFoldDB" id="A0AA38LZ64"/>
<dbReference type="Proteomes" id="UP001168821">
    <property type="component" value="Unassembled WGS sequence"/>
</dbReference>
<protein>
    <submittedName>
        <fullName evidence="1">Uncharacterized protein</fullName>
    </submittedName>
</protein>
<organism evidence="1 2">
    <name type="scientific">Zophobas morio</name>
    <dbReference type="NCBI Taxonomy" id="2755281"/>
    <lineage>
        <taxon>Eukaryota</taxon>
        <taxon>Metazoa</taxon>
        <taxon>Ecdysozoa</taxon>
        <taxon>Arthropoda</taxon>
        <taxon>Hexapoda</taxon>
        <taxon>Insecta</taxon>
        <taxon>Pterygota</taxon>
        <taxon>Neoptera</taxon>
        <taxon>Endopterygota</taxon>
        <taxon>Coleoptera</taxon>
        <taxon>Polyphaga</taxon>
        <taxon>Cucujiformia</taxon>
        <taxon>Tenebrionidae</taxon>
        <taxon>Zophobas</taxon>
    </lineage>
</organism>
<comment type="caution">
    <text evidence="1">The sequence shown here is derived from an EMBL/GenBank/DDBJ whole genome shotgun (WGS) entry which is preliminary data.</text>
</comment>
<gene>
    <name evidence="1" type="ORF">Zmor_012395</name>
</gene>
<sequence length="221" mass="24903">MAWMSSGYISKGKVYYIGDHVMLSKAEYKKVQKINNLDSSKNVEVYKTGDIVWYDNKHNELYFCYRSRPSALIKSCVDGSLVGCSATDIERIYDLFFAQFLGTTSDNRVSSKSNNTSQYSDISVDFTVTVTSNGTNNTSITLHLSLLEEFSRKLALEEQDGSNLERFLVSEMHKTFKNGLNNDFCCSQCCKQLLPTKITFYEEGLPKSAAGKVLYPLLSQS</sequence>
<dbReference type="EMBL" id="JALNTZ010003981">
    <property type="protein sequence ID" value="KAJ3615659.1"/>
    <property type="molecule type" value="Genomic_DNA"/>
</dbReference>